<organism evidence="3 4">
    <name type="scientific">Coptotermes formosanus</name>
    <name type="common">Formosan subterranean termite</name>
    <dbReference type="NCBI Taxonomy" id="36987"/>
    <lineage>
        <taxon>Eukaryota</taxon>
        <taxon>Metazoa</taxon>
        <taxon>Ecdysozoa</taxon>
        <taxon>Arthropoda</taxon>
        <taxon>Hexapoda</taxon>
        <taxon>Insecta</taxon>
        <taxon>Pterygota</taxon>
        <taxon>Neoptera</taxon>
        <taxon>Polyneoptera</taxon>
        <taxon>Dictyoptera</taxon>
        <taxon>Blattodea</taxon>
        <taxon>Blattoidea</taxon>
        <taxon>Termitoidae</taxon>
        <taxon>Rhinotermitidae</taxon>
        <taxon>Coptotermes</taxon>
    </lineage>
</organism>
<reference evidence="4" key="1">
    <citation type="submission" date="2020-01" db="EMBL/GenBank/DDBJ databases">
        <title>Draft genome sequence of the Termite Coptotermes fromosanus.</title>
        <authorList>
            <person name="Itakura S."/>
            <person name="Yosikawa Y."/>
            <person name="Umezawa K."/>
        </authorList>
    </citation>
    <scope>NUCLEOTIDE SEQUENCE [LARGE SCALE GENOMIC DNA]</scope>
</reference>
<dbReference type="InterPro" id="IPR031941">
    <property type="entry name" value="DUF4773"/>
</dbReference>
<sequence>MLMNDNSMFTNTFTAKNPPAVCMPVPLPLLPTLVRMCARVFNIFTPGSNLHMCVDFEARVANKPVVILHFDCLRVGADGFALLKPEDEGGLRPPPPTGLPGDDVYDEVTEE</sequence>
<proteinExistence type="predicted"/>
<dbReference type="OrthoDB" id="5952164at2759"/>
<evidence type="ECO:0000313" key="3">
    <source>
        <dbReference type="EMBL" id="GFG33237.1"/>
    </source>
</evidence>
<dbReference type="Proteomes" id="UP000502823">
    <property type="component" value="Unassembled WGS sequence"/>
</dbReference>
<evidence type="ECO:0000256" key="1">
    <source>
        <dbReference type="SAM" id="MobiDB-lite"/>
    </source>
</evidence>
<feature type="domain" description="DUF4773" evidence="2">
    <location>
        <begin position="1"/>
        <end position="79"/>
    </location>
</feature>
<dbReference type="Pfam" id="PF15998">
    <property type="entry name" value="DUF4773"/>
    <property type="match status" value="1"/>
</dbReference>
<evidence type="ECO:0000313" key="4">
    <source>
        <dbReference type="Proteomes" id="UP000502823"/>
    </source>
</evidence>
<keyword evidence="4" id="KW-1185">Reference proteome</keyword>
<dbReference type="PANTHER" id="PTHR36299:SF1">
    <property type="entry name" value="DUF4773 DOMAIN-CONTAINING PROTEIN"/>
    <property type="match status" value="1"/>
</dbReference>
<comment type="caution">
    <text evidence="3">The sequence shown here is derived from an EMBL/GenBank/DDBJ whole genome shotgun (WGS) entry which is preliminary data.</text>
</comment>
<dbReference type="EMBL" id="BLKM01000417">
    <property type="protein sequence ID" value="GFG33237.1"/>
    <property type="molecule type" value="Genomic_DNA"/>
</dbReference>
<gene>
    <name evidence="3" type="ORF">Cfor_05542</name>
</gene>
<protein>
    <recommendedName>
        <fullName evidence="2">DUF4773 domain-containing protein</fullName>
    </recommendedName>
</protein>
<name>A0A6L2PTT4_COPFO</name>
<dbReference type="AlphaFoldDB" id="A0A6L2PTT4"/>
<evidence type="ECO:0000259" key="2">
    <source>
        <dbReference type="Pfam" id="PF15998"/>
    </source>
</evidence>
<dbReference type="PANTHER" id="PTHR36299">
    <property type="entry name" value="AGAP008005-PA"/>
    <property type="match status" value="1"/>
</dbReference>
<dbReference type="InParanoid" id="A0A6L2PTT4"/>
<feature type="region of interest" description="Disordered" evidence="1">
    <location>
        <begin position="85"/>
        <end position="111"/>
    </location>
</feature>
<accession>A0A6L2PTT4</accession>